<dbReference type="InterPro" id="IPR022925">
    <property type="entry name" value="RNA_Hydrolase_NudC"/>
</dbReference>
<feature type="binding site" evidence="9">
    <location>
        <position position="130"/>
    </location>
    <ligand>
        <name>Zn(2+)</name>
        <dbReference type="ChEBI" id="CHEBI:29105"/>
    </ligand>
</feature>
<dbReference type="GO" id="GO:0110153">
    <property type="term" value="F:RNA NAD-cap (NMN-forming) hydrolase activity"/>
    <property type="evidence" value="ECO:0007669"/>
    <property type="project" value="RHEA"/>
</dbReference>
<feature type="binding site" evidence="9">
    <location>
        <position position="188"/>
    </location>
    <ligand>
        <name>a divalent metal cation</name>
        <dbReference type="ChEBI" id="CHEBI:60240"/>
        <label>3</label>
    </ligand>
</feature>
<dbReference type="GO" id="GO:0006742">
    <property type="term" value="P:NADP+ catabolic process"/>
    <property type="evidence" value="ECO:0007669"/>
    <property type="project" value="TreeGrafter"/>
</dbReference>
<evidence type="ECO:0000313" key="12">
    <source>
        <dbReference type="Proteomes" id="UP000008152"/>
    </source>
</evidence>
<comment type="catalytic activity">
    <reaction evidence="9">
        <text>NAD(+) + H2O = beta-nicotinamide D-ribonucleotide + AMP + 2 H(+)</text>
        <dbReference type="Rhea" id="RHEA:11800"/>
        <dbReference type="ChEBI" id="CHEBI:14649"/>
        <dbReference type="ChEBI" id="CHEBI:15377"/>
        <dbReference type="ChEBI" id="CHEBI:15378"/>
        <dbReference type="ChEBI" id="CHEBI:57540"/>
        <dbReference type="ChEBI" id="CHEBI:456215"/>
        <dbReference type="EC" id="3.6.1.22"/>
    </reaction>
</comment>
<evidence type="ECO:0000313" key="11">
    <source>
        <dbReference type="EMBL" id="ABU69262.1"/>
    </source>
</evidence>
<evidence type="ECO:0000256" key="6">
    <source>
        <dbReference type="ARBA" id="ARBA00023027"/>
    </source>
</evidence>
<dbReference type="FunFam" id="3.90.79.10:FF:000004">
    <property type="entry name" value="NADH pyrophosphatase"/>
    <property type="match status" value="1"/>
</dbReference>
<evidence type="ECO:0000256" key="1">
    <source>
        <dbReference type="ARBA" id="ARBA00009595"/>
    </source>
</evidence>
<dbReference type="InterPro" id="IPR049734">
    <property type="entry name" value="NudC-like_C"/>
</dbReference>
<dbReference type="GO" id="GO:0019677">
    <property type="term" value="P:NAD+ catabolic process"/>
    <property type="evidence" value="ECO:0007669"/>
    <property type="project" value="TreeGrafter"/>
</dbReference>
<dbReference type="InterPro" id="IPR015797">
    <property type="entry name" value="NUDIX_hydrolase-like_dom_sf"/>
</dbReference>
<feature type="binding site" evidence="9">
    <location>
        <position position="233"/>
    </location>
    <ligand>
        <name>a divalent metal cation</name>
        <dbReference type="ChEBI" id="CHEBI:60240"/>
        <label>1</label>
    </ligand>
</feature>
<protein>
    <recommendedName>
        <fullName evidence="9">NAD-capped RNA hydrolase NudC</fullName>
        <shortName evidence="9">DeNADding enzyme NudC</shortName>
        <ecNumber evidence="9">3.6.1.-</ecNumber>
    </recommendedName>
    <alternativeName>
        <fullName evidence="9">NADH pyrophosphatase</fullName>
        <ecNumber evidence="9">3.6.1.22</ecNumber>
    </alternativeName>
</protein>
<dbReference type="InterPro" id="IPR015376">
    <property type="entry name" value="Znr_NADH_PPase"/>
</dbReference>
<keyword evidence="5 9" id="KW-0460">Magnesium</keyword>
<feature type="binding site" evidence="9">
    <location>
        <position position="188"/>
    </location>
    <ligand>
        <name>a divalent metal cation</name>
        <dbReference type="ChEBI" id="CHEBI:60240"/>
        <label>2</label>
    </ligand>
</feature>
<comment type="catalytic activity">
    <reaction evidence="9">
        <text>NADH + H2O = reduced beta-nicotinamide D-ribonucleotide + AMP + 2 H(+)</text>
        <dbReference type="Rhea" id="RHEA:48868"/>
        <dbReference type="ChEBI" id="CHEBI:15377"/>
        <dbReference type="ChEBI" id="CHEBI:15378"/>
        <dbReference type="ChEBI" id="CHEBI:57945"/>
        <dbReference type="ChEBI" id="CHEBI:90832"/>
        <dbReference type="ChEBI" id="CHEBI:456215"/>
        <dbReference type="EC" id="3.6.1.22"/>
    </reaction>
</comment>
<organism evidence="11 12">
    <name type="scientific">Vibrio campbellii (strain ATCC BAA-1116)</name>
    <dbReference type="NCBI Taxonomy" id="2902295"/>
    <lineage>
        <taxon>Bacteria</taxon>
        <taxon>Pseudomonadati</taxon>
        <taxon>Pseudomonadota</taxon>
        <taxon>Gammaproteobacteria</taxon>
        <taxon>Vibrionales</taxon>
        <taxon>Vibrionaceae</taxon>
        <taxon>Vibrio</taxon>
    </lineage>
</organism>
<dbReference type="EMBL" id="CP000789">
    <property type="protein sequence ID" value="ABU69262.1"/>
    <property type="molecule type" value="Genomic_DNA"/>
</dbReference>
<dbReference type="GO" id="GO:0005829">
    <property type="term" value="C:cytosol"/>
    <property type="evidence" value="ECO:0007669"/>
    <property type="project" value="TreeGrafter"/>
</dbReference>
<dbReference type="PROSITE" id="PS00893">
    <property type="entry name" value="NUDIX_BOX"/>
    <property type="match status" value="1"/>
</dbReference>
<dbReference type="EC" id="3.6.1.-" evidence="9"/>
<comment type="subunit">
    <text evidence="9">Homodimer.</text>
</comment>
<dbReference type="InterPro" id="IPR020084">
    <property type="entry name" value="NUDIX_hydrolase_CS"/>
</dbReference>
<dbReference type="PANTHER" id="PTHR42904">
    <property type="entry name" value="NUDIX HYDROLASE, NUDC SUBFAMILY"/>
    <property type="match status" value="1"/>
</dbReference>
<feature type="binding site" evidence="9">
    <location>
        <position position="83"/>
    </location>
    <ligand>
        <name>substrate</name>
    </ligand>
</feature>
<comment type="cofactor">
    <cofactor evidence="9">
        <name>Zn(2+)</name>
        <dbReference type="ChEBI" id="CHEBI:29105"/>
    </cofactor>
    <text evidence="9">Binds 1 zinc ion per subunit.</text>
</comment>
<keyword evidence="2 9" id="KW-0479">Metal-binding</keyword>
<dbReference type="GO" id="GO:0035529">
    <property type="term" value="F:NADH pyrophosphatase activity"/>
    <property type="evidence" value="ECO:0007669"/>
    <property type="project" value="RHEA"/>
</dbReference>
<dbReference type="KEGG" id="vha:VIBHAR_00222"/>
<proteinExistence type="inferred from homology"/>
<name>A7MXF5_VIBC1</name>
<feature type="domain" description="Nudix hydrolase" evidence="10">
    <location>
        <begin position="139"/>
        <end position="262"/>
    </location>
</feature>
<evidence type="ECO:0000256" key="8">
    <source>
        <dbReference type="ARBA" id="ARBA00023679"/>
    </source>
</evidence>
<feature type="binding site" evidence="9">
    <location>
        <position position="172"/>
    </location>
    <ligand>
        <name>a divalent metal cation</name>
        <dbReference type="ChEBI" id="CHEBI:60240"/>
        <label>1</label>
    </ligand>
</feature>
<comment type="similarity">
    <text evidence="1 9">Belongs to the Nudix hydrolase family. NudC subfamily.</text>
</comment>
<evidence type="ECO:0000256" key="3">
    <source>
        <dbReference type="ARBA" id="ARBA00022801"/>
    </source>
</evidence>
<feature type="binding site" evidence="9">
    <location>
        <begin position="206"/>
        <end position="213"/>
    </location>
    <ligand>
        <name>substrate</name>
    </ligand>
</feature>
<dbReference type="AlphaFoldDB" id="A7MXF5"/>
<dbReference type="Gene3D" id="3.90.79.20">
    <property type="match status" value="1"/>
</dbReference>
<dbReference type="EC" id="3.6.1.22" evidence="9"/>
<evidence type="ECO:0000256" key="2">
    <source>
        <dbReference type="ARBA" id="ARBA00022723"/>
    </source>
</evidence>
<dbReference type="Proteomes" id="UP000008152">
    <property type="component" value="Chromosome I"/>
</dbReference>
<dbReference type="PANTHER" id="PTHR42904:SF6">
    <property type="entry name" value="NAD-CAPPED RNA HYDROLASE NUDT12"/>
    <property type="match status" value="1"/>
</dbReference>
<dbReference type="GO" id="GO:0008270">
    <property type="term" value="F:zinc ion binding"/>
    <property type="evidence" value="ECO:0007669"/>
    <property type="project" value="UniProtKB-UniRule"/>
</dbReference>
<dbReference type="HAMAP" id="MF_00297">
    <property type="entry name" value="Nudix_NudC"/>
    <property type="match status" value="1"/>
</dbReference>
<dbReference type="Pfam" id="PF00293">
    <property type="entry name" value="NUDIX"/>
    <property type="match status" value="1"/>
</dbReference>
<comment type="function">
    <text evidence="9">mRNA decapping enzyme that specifically removes the nicotinamide adenine dinucleotide (NAD) cap from a subset of mRNAs by hydrolyzing the diphosphate linkage to produce nicotinamide mononucleotide (NMN) and 5' monophosphate mRNA. The NAD-cap is present at the 5'-end of some mRNAs and stabilizes RNA against 5'-processing. Has preference for mRNAs with a 5'-end purine. Catalyzes the hydrolysis of a broad range of dinucleotide pyrophosphates.</text>
</comment>
<comment type="cofactor">
    <cofactor evidence="9">
        <name>Mg(2+)</name>
        <dbReference type="ChEBI" id="CHEBI:18420"/>
    </cofactor>
    <cofactor evidence="9">
        <name>Mn(2+)</name>
        <dbReference type="ChEBI" id="CHEBI:29035"/>
    </cofactor>
    <text evidence="9">Divalent metal cations. Mg(2+) or Mn(2+).</text>
</comment>
<reference evidence="11 12" key="1">
    <citation type="submission" date="2007-08" db="EMBL/GenBank/DDBJ databases">
        <authorList>
            <consortium name="The Vibrio harveyi Genome Sequencing Project"/>
            <person name="Bassler B."/>
            <person name="Clifton S.W."/>
            <person name="Fulton L."/>
            <person name="Delehaunty K."/>
            <person name="Fronick C."/>
            <person name="Harrison M."/>
            <person name="Markivic C."/>
            <person name="Fulton R."/>
            <person name="Tin-Wollam A.-M."/>
            <person name="Shah N."/>
            <person name="Pepin K."/>
            <person name="Nash W."/>
            <person name="Thiruvilangam P."/>
            <person name="Bhonagiri V."/>
            <person name="Waters C."/>
            <person name="Tu K.C."/>
            <person name="Irgon J."/>
            <person name="Wilson R.K."/>
        </authorList>
    </citation>
    <scope>NUCLEOTIDE SEQUENCE [LARGE SCALE GENOMIC DNA]</scope>
    <source>
        <strain evidence="12">ATCC BAA-1116 / BB120</strain>
    </source>
</reference>
<comment type="catalytic activity">
    <reaction evidence="8">
        <text>a 5'-end NAD(+)-phospho-ribonucleoside in mRNA + H2O = a 5'-end phospho-adenosine-phospho-ribonucleoside in mRNA + beta-nicotinamide D-ribonucleotide + 2 H(+)</text>
        <dbReference type="Rhea" id="RHEA:60876"/>
        <dbReference type="Rhea" id="RHEA-COMP:15698"/>
        <dbReference type="Rhea" id="RHEA-COMP:15719"/>
        <dbReference type="ChEBI" id="CHEBI:14649"/>
        <dbReference type="ChEBI" id="CHEBI:15377"/>
        <dbReference type="ChEBI" id="CHEBI:15378"/>
        <dbReference type="ChEBI" id="CHEBI:144029"/>
        <dbReference type="ChEBI" id="CHEBI:144051"/>
    </reaction>
    <physiologicalReaction direction="left-to-right" evidence="8">
        <dbReference type="Rhea" id="RHEA:60877"/>
    </physiologicalReaction>
</comment>
<accession>A7MXF5</accession>
<evidence type="ECO:0000256" key="4">
    <source>
        <dbReference type="ARBA" id="ARBA00022833"/>
    </source>
</evidence>
<dbReference type="Gene3D" id="3.90.79.10">
    <property type="entry name" value="Nucleoside Triphosphate Pyrophosphohydrolase"/>
    <property type="match status" value="1"/>
</dbReference>
<dbReference type="CDD" id="cd03429">
    <property type="entry name" value="NUDIX_NADH_pyrophosphatase_Nudt13"/>
    <property type="match status" value="1"/>
</dbReference>
<keyword evidence="7 9" id="KW-0464">Manganese</keyword>
<evidence type="ECO:0000256" key="5">
    <source>
        <dbReference type="ARBA" id="ARBA00022842"/>
    </source>
</evidence>
<dbReference type="InterPro" id="IPR000086">
    <property type="entry name" value="NUDIX_hydrolase_dom"/>
</dbReference>
<dbReference type="InterPro" id="IPR050241">
    <property type="entry name" value="NAD-cap_RNA_hydrolase_NudC"/>
</dbReference>
<dbReference type="GO" id="GO:0030145">
    <property type="term" value="F:manganese ion binding"/>
    <property type="evidence" value="ECO:0007669"/>
    <property type="project" value="UniProtKB-UniRule"/>
</dbReference>
<feature type="binding site" evidence="9">
    <location>
        <position position="192"/>
    </location>
    <ligand>
        <name>a divalent metal cation</name>
        <dbReference type="ChEBI" id="CHEBI:60240"/>
        <label>3</label>
    </ligand>
</feature>
<feature type="binding site" evidence="9">
    <location>
        <position position="192"/>
    </location>
    <ligand>
        <name>a divalent metal cation</name>
        <dbReference type="ChEBI" id="CHEBI:60240"/>
        <label>1</label>
    </ligand>
</feature>
<feature type="binding site" evidence="9">
    <location>
        <position position="233"/>
    </location>
    <ligand>
        <name>a divalent metal cation</name>
        <dbReference type="ChEBI" id="CHEBI:60240"/>
        <label>3</label>
    </ligand>
</feature>
<feature type="binding site" evidence="9">
    <location>
        <position position="255"/>
    </location>
    <ligand>
        <name>substrate</name>
    </ligand>
</feature>
<evidence type="ECO:0000259" key="10">
    <source>
        <dbReference type="PROSITE" id="PS51462"/>
    </source>
</evidence>
<dbReference type="PATRIC" id="fig|338187.25.peg.2329"/>
<gene>
    <name evidence="9" type="primary">nudC</name>
    <name evidence="11" type="ordered locus">VIBHAR_00222</name>
</gene>
<dbReference type="GO" id="GO:0000287">
    <property type="term" value="F:magnesium ion binding"/>
    <property type="evidence" value="ECO:0007669"/>
    <property type="project" value="UniProtKB-UniRule"/>
</dbReference>
<dbReference type="Pfam" id="PF09297">
    <property type="entry name" value="Zn_ribbon_NUD"/>
    <property type="match status" value="1"/>
</dbReference>
<keyword evidence="3 9" id="KW-0378">Hydrolase</keyword>
<comment type="caution">
    <text evidence="9">Lacks conserved residue(s) required for the propagation of feature annotation.</text>
</comment>
<feature type="binding site" evidence="9">
    <location>
        <position position="133"/>
    </location>
    <ligand>
        <name>Zn(2+)</name>
        <dbReference type="ChEBI" id="CHEBI:29105"/>
    </ligand>
</feature>
<evidence type="ECO:0000256" key="7">
    <source>
        <dbReference type="ARBA" id="ARBA00023211"/>
    </source>
</evidence>
<sequence length="269" mass="30321">MNFKQRDAVMLRKGEVNRTKNAHWCVVSGSDVWLVDGAIPFGSAEQYSLPEGSARQIGEYQGAPVMWINLSDLDHDLELVSLRDCLHFPEALFLLISKAIQYGHMTQSLRFCPQCGGRNFLNNNQLAMQCGECRTLHYPRIFPCIIVAVRKDNQILLAQHPRHRNGMYTVIAGFLEVGETLEQCVAREVHEETGVHVKNIRYFGSQPWAFPSSMMMAFLADFDSGELNPDYTELSDAQWFGVDEMPPVAPEGTIARALIEQTISDIQQA</sequence>
<dbReference type="NCBIfam" id="NF001299">
    <property type="entry name" value="PRK00241.1"/>
    <property type="match status" value="1"/>
</dbReference>
<feature type="short sequence motif" description="Nudix box" evidence="9">
    <location>
        <begin position="173"/>
        <end position="194"/>
    </location>
</feature>
<feature type="binding site" evidence="9">
    <location>
        <position position="112"/>
    </location>
    <ligand>
        <name>Zn(2+)</name>
        <dbReference type="ChEBI" id="CHEBI:29105"/>
    </ligand>
</feature>
<dbReference type="PROSITE" id="PS51462">
    <property type="entry name" value="NUDIX"/>
    <property type="match status" value="1"/>
</dbReference>
<keyword evidence="4 9" id="KW-0862">Zinc</keyword>
<dbReference type="GO" id="GO:0000210">
    <property type="term" value="F:NAD+ diphosphatase activity"/>
    <property type="evidence" value="ECO:0007669"/>
    <property type="project" value="UniProtKB-UniRule"/>
</dbReference>
<keyword evidence="6 9" id="KW-0520">NAD</keyword>
<feature type="binding site" evidence="9">
    <location>
        <position position="138"/>
    </location>
    <ligand>
        <name>substrate</name>
    </ligand>
</feature>
<dbReference type="SUPFAM" id="SSF55811">
    <property type="entry name" value="Nudix"/>
    <property type="match status" value="1"/>
</dbReference>
<feature type="binding site" evidence="9">
    <location>
        <position position="115"/>
    </location>
    <ligand>
        <name>Zn(2+)</name>
        <dbReference type="ChEBI" id="CHEBI:29105"/>
    </ligand>
</feature>
<evidence type="ECO:0000256" key="9">
    <source>
        <dbReference type="HAMAP-Rule" id="MF_00297"/>
    </source>
</evidence>